<evidence type="ECO:0000313" key="3">
    <source>
        <dbReference type="EMBL" id="NKI31163.1"/>
    </source>
</evidence>
<dbReference type="Gene3D" id="3.40.50.1820">
    <property type="entry name" value="alpha/beta hydrolase"/>
    <property type="match status" value="1"/>
</dbReference>
<proteinExistence type="predicted"/>
<reference evidence="3 4" key="1">
    <citation type="submission" date="2020-04" db="EMBL/GenBank/DDBJ databases">
        <authorList>
            <person name="Yoon J."/>
        </authorList>
    </citation>
    <scope>NUCLEOTIDE SEQUENCE [LARGE SCALE GENOMIC DNA]</scope>
    <source>
        <strain evidence="3 4">DJ-13</strain>
    </source>
</reference>
<feature type="chain" id="PRO_5046600289" evidence="1">
    <location>
        <begin position="23"/>
        <end position="281"/>
    </location>
</feature>
<keyword evidence="1" id="KW-0732">Signal</keyword>
<protein>
    <submittedName>
        <fullName evidence="3">Alpha/beta hydrolase</fullName>
    </submittedName>
</protein>
<dbReference type="RefSeq" id="WP_168551354.1">
    <property type="nucleotide sequence ID" value="NZ_JAAWWL010000001.1"/>
</dbReference>
<accession>A0ABX1GMM3</accession>
<gene>
    <name evidence="3" type="ORF">HCU67_04350</name>
</gene>
<sequence length="281" mass="31565">MKNLKSILTVFLLALGTFGLNAQQVPFEVKVVGSGEPILFFPGFTCTDEVWEDQVEELSKNYECHLFTFAGFGDVPAIEFPWYPKIEEALSNYINEYELESSVVIGHSLGGTMALSLASAEPIFKKIVIVDALTSTGAMMFPNYASENMVYDSPYNNQVLAMNENQFQQMAAGMAAGMTSNPERQKQIAAWMVQADRETYVYGYTDYLKVDLRDAVSQIETPVVILAATKPFGEAMAKQTYNTQYANLDTYDLRMAPDAAHFIMFDQPEWFMNQLLETLKD</sequence>
<evidence type="ECO:0000259" key="2">
    <source>
        <dbReference type="Pfam" id="PF12697"/>
    </source>
</evidence>
<evidence type="ECO:0000256" key="1">
    <source>
        <dbReference type="SAM" id="SignalP"/>
    </source>
</evidence>
<dbReference type="EMBL" id="JAAWWL010000001">
    <property type="protein sequence ID" value="NKI31163.1"/>
    <property type="molecule type" value="Genomic_DNA"/>
</dbReference>
<keyword evidence="4" id="KW-1185">Reference proteome</keyword>
<dbReference type="Pfam" id="PF12697">
    <property type="entry name" value="Abhydrolase_6"/>
    <property type="match status" value="1"/>
</dbReference>
<dbReference type="InterPro" id="IPR029058">
    <property type="entry name" value="AB_hydrolase_fold"/>
</dbReference>
<dbReference type="PANTHER" id="PTHR43798">
    <property type="entry name" value="MONOACYLGLYCEROL LIPASE"/>
    <property type="match status" value="1"/>
</dbReference>
<feature type="domain" description="AB hydrolase-1" evidence="2">
    <location>
        <begin position="38"/>
        <end position="271"/>
    </location>
</feature>
<name>A0ABX1GMM3_9FLAO</name>
<feature type="signal peptide" evidence="1">
    <location>
        <begin position="1"/>
        <end position="22"/>
    </location>
</feature>
<evidence type="ECO:0000313" key="4">
    <source>
        <dbReference type="Proteomes" id="UP000718451"/>
    </source>
</evidence>
<dbReference type="InterPro" id="IPR000073">
    <property type="entry name" value="AB_hydrolase_1"/>
</dbReference>
<organism evidence="3 4">
    <name type="scientific">Croceivirga thetidis</name>
    <dbReference type="NCBI Taxonomy" id="2721623"/>
    <lineage>
        <taxon>Bacteria</taxon>
        <taxon>Pseudomonadati</taxon>
        <taxon>Bacteroidota</taxon>
        <taxon>Flavobacteriia</taxon>
        <taxon>Flavobacteriales</taxon>
        <taxon>Flavobacteriaceae</taxon>
        <taxon>Croceivirga</taxon>
    </lineage>
</organism>
<keyword evidence="3" id="KW-0378">Hydrolase</keyword>
<dbReference type="InterPro" id="IPR050266">
    <property type="entry name" value="AB_hydrolase_sf"/>
</dbReference>
<dbReference type="GO" id="GO:0016787">
    <property type="term" value="F:hydrolase activity"/>
    <property type="evidence" value="ECO:0007669"/>
    <property type="project" value="UniProtKB-KW"/>
</dbReference>
<dbReference type="SUPFAM" id="SSF53474">
    <property type="entry name" value="alpha/beta-Hydrolases"/>
    <property type="match status" value="1"/>
</dbReference>
<dbReference type="Proteomes" id="UP000718451">
    <property type="component" value="Unassembled WGS sequence"/>
</dbReference>
<comment type="caution">
    <text evidence="3">The sequence shown here is derived from an EMBL/GenBank/DDBJ whole genome shotgun (WGS) entry which is preliminary data.</text>
</comment>